<evidence type="ECO:0000313" key="7">
    <source>
        <dbReference type="Proteomes" id="UP000676409"/>
    </source>
</evidence>
<dbReference type="InterPro" id="IPR036388">
    <property type="entry name" value="WH-like_DNA-bd_sf"/>
</dbReference>
<dbReference type="PROSITE" id="PS51063">
    <property type="entry name" value="HTH_CRP_2"/>
    <property type="match status" value="1"/>
</dbReference>
<dbReference type="Gene3D" id="1.10.10.10">
    <property type="entry name" value="Winged helix-like DNA-binding domain superfamily/Winged helix DNA-binding domain"/>
    <property type="match status" value="1"/>
</dbReference>
<dbReference type="PANTHER" id="PTHR24567">
    <property type="entry name" value="CRP FAMILY TRANSCRIPTIONAL REGULATORY PROTEIN"/>
    <property type="match status" value="1"/>
</dbReference>
<dbReference type="RefSeq" id="WP_211937578.1">
    <property type="nucleotide sequence ID" value="NZ_CP073078.1"/>
</dbReference>
<proteinExistence type="predicted"/>
<evidence type="ECO:0000259" key="4">
    <source>
        <dbReference type="PROSITE" id="PS50042"/>
    </source>
</evidence>
<dbReference type="KEGG" id="caul:KCG34_21125"/>
<evidence type="ECO:0000259" key="5">
    <source>
        <dbReference type="PROSITE" id="PS51063"/>
    </source>
</evidence>
<reference evidence="6" key="1">
    <citation type="submission" date="2021-04" db="EMBL/GenBank/DDBJ databases">
        <title>The complete genome sequence of Caulobacter sp. S6.</title>
        <authorList>
            <person name="Tang Y."/>
            <person name="Ouyang W."/>
            <person name="Liu Q."/>
            <person name="Huang B."/>
            <person name="Guo Z."/>
            <person name="Lei P."/>
        </authorList>
    </citation>
    <scope>NUCLEOTIDE SEQUENCE</scope>
    <source>
        <strain evidence="6">S6</strain>
    </source>
</reference>
<evidence type="ECO:0000256" key="2">
    <source>
        <dbReference type="ARBA" id="ARBA00023125"/>
    </source>
</evidence>
<feature type="domain" description="Cyclic nucleotide-binding" evidence="4">
    <location>
        <begin position="37"/>
        <end position="85"/>
    </location>
</feature>
<evidence type="ECO:0000256" key="1">
    <source>
        <dbReference type="ARBA" id="ARBA00023015"/>
    </source>
</evidence>
<dbReference type="PROSITE" id="PS00042">
    <property type="entry name" value="HTH_CRP_1"/>
    <property type="match status" value="1"/>
</dbReference>
<evidence type="ECO:0000313" key="6">
    <source>
        <dbReference type="EMBL" id="QUD87526.1"/>
    </source>
</evidence>
<organism evidence="6 7">
    <name type="scientific">Phenylobacterium montanum</name>
    <dbReference type="NCBI Taxonomy" id="2823693"/>
    <lineage>
        <taxon>Bacteria</taxon>
        <taxon>Pseudomonadati</taxon>
        <taxon>Pseudomonadota</taxon>
        <taxon>Alphaproteobacteria</taxon>
        <taxon>Caulobacterales</taxon>
        <taxon>Caulobacteraceae</taxon>
        <taxon>Phenylobacterium</taxon>
    </lineage>
</organism>
<dbReference type="InterPro" id="IPR012318">
    <property type="entry name" value="HTH_CRP"/>
</dbReference>
<name>A0A975IVN7_9CAUL</name>
<gene>
    <name evidence="6" type="ORF">KCG34_21125</name>
</gene>
<dbReference type="Pfam" id="PF00027">
    <property type="entry name" value="cNMP_binding"/>
    <property type="match status" value="1"/>
</dbReference>
<dbReference type="InterPro" id="IPR018335">
    <property type="entry name" value="Tscrpt_reg_HTH_Crp-type_CS"/>
</dbReference>
<protein>
    <submittedName>
        <fullName evidence="6">Helix-turn-helix domain-containing protein</fullName>
    </submittedName>
</protein>
<dbReference type="InterPro" id="IPR036390">
    <property type="entry name" value="WH_DNA-bd_sf"/>
</dbReference>
<keyword evidence="7" id="KW-1185">Reference proteome</keyword>
<dbReference type="Gene3D" id="2.60.120.10">
    <property type="entry name" value="Jelly Rolls"/>
    <property type="match status" value="1"/>
</dbReference>
<dbReference type="InterPro" id="IPR050397">
    <property type="entry name" value="Env_Response_Regulators"/>
</dbReference>
<dbReference type="SUPFAM" id="SSF51206">
    <property type="entry name" value="cAMP-binding domain-like"/>
    <property type="match status" value="1"/>
</dbReference>
<accession>A0A975IVN7</accession>
<feature type="domain" description="HTH crp-type" evidence="5">
    <location>
        <begin position="147"/>
        <end position="217"/>
    </location>
</feature>
<dbReference type="Pfam" id="PF13545">
    <property type="entry name" value="HTH_Crp_2"/>
    <property type="match status" value="1"/>
</dbReference>
<dbReference type="GO" id="GO:0003677">
    <property type="term" value="F:DNA binding"/>
    <property type="evidence" value="ECO:0007669"/>
    <property type="project" value="UniProtKB-KW"/>
</dbReference>
<dbReference type="SMART" id="SM00100">
    <property type="entry name" value="cNMP"/>
    <property type="match status" value="1"/>
</dbReference>
<dbReference type="InterPro" id="IPR000595">
    <property type="entry name" value="cNMP-bd_dom"/>
</dbReference>
<dbReference type="PRINTS" id="PR00034">
    <property type="entry name" value="HTHCRP"/>
</dbReference>
<dbReference type="PANTHER" id="PTHR24567:SF75">
    <property type="entry name" value="FUMARATE AND NITRATE REDUCTION REGULATORY PROTEIN"/>
    <property type="match status" value="1"/>
</dbReference>
<keyword evidence="3" id="KW-0804">Transcription</keyword>
<dbReference type="EMBL" id="CP073078">
    <property type="protein sequence ID" value="QUD87526.1"/>
    <property type="molecule type" value="Genomic_DNA"/>
</dbReference>
<dbReference type="InterPro" id="IPR014710">
    <property type="entry name" value="RmlC-like_jellyroll"/>
</dbReference>
<dbReference type="GO" id="GO:0003700">
    <property type="term" value="F:DNA-binding transcription factor activity"/>
    <property type="evidence" value="ECO:0007669"/>
    <property type="project" value="InterPro"/>
</dbReference>
<evidence type="ECO:0000256" key="3">
    <source>
        <dbReference type="ARBA" id="ARBA00023163"/>
    </source>
</evidence>
<dbReference type="PROSITE" id="PS50042">
    <property type="entry name" value="CNMP_BINDING_3"/>
    <property type="match status" value="1"/>
</dbReference>
<dbReference type="SUPFAM" id="SSF46785">
    <property type="entry name" value="Winged helix' DNA-binding domain"/>
    <property type="match status" value="1"/>
</dbReference>
<dbReference type="AlphaFoldDB" id="A0A975IVN7"/>
<keyword evidence="1" id="KW-0805">Transcription regulation</keyword>
<dbReference type="Proteomes" id="UP000676409">
    <property type="component" value="Chromosome"/>
</dbReference>
<keyword evidence="2" id="KW-0238">DNA-binding</keyword>
<dbReference type="GO" id="GO:0005829">
    <property type="term" value="C:cytosol"/>
    <property type="evidence" value="ECO:0007669"/>
    <property type="project" value="TreeGrafter"/>
</dbReference>
<dbReference type="CDD" id="cd00038">
    <property type="entry name" value="CAP_ED"/>
    <property type="match status" value="1"/>
</dbReference>
<dbReference type="SMART" id="SM00419">
    <property type="entry name" value="HTH_CRP"/>
    <property type="match status" value="1"/>
</dbReference>
<sequence>MQTAETLATAPALHDHSTGTGVEMFPGLCLGGFTMRFERDEEIFGEQEEADFAYKIVSGAARTFRVLSDGRRQVVGFHLPGDVFGLERGETHRFSAEAVSGCVVALVRRTAIERAARADGEAARWLWGLAAGELERLQDHAMLLGRKTATERVASFLLDMAERSPFAGGVQLLMSRADIADYLGLTVETVSRTLTQLERDHMIAIPSSRRIVLSRPEALAGCDA</sequence>
<dbReference type="CDD" id="cd00092">
    <property type="entry name" value="HTH_CRP"/>
    <property type="match status" value="1"/>
</dbReference>
<dbReference type="InterPro" id="IPR018490">
    <property type="entry name" value="cNMP-bd_dom_sf"/>
</dbReference>